<keyword evidence="2" id="KW-1185">Reference proteome</keyword>
<evidence type="ECO:0000313" key="1">
    <source>
        <dbReference type="EMBL" id="QCT94951.1"/>
    </source>
</evidence>
<protein>
    <recommendedName>
        <fullName evidence="3">DUF1641 domain-containing protein</fullName>
    </recommendedName>
</protein>
<reference evidence="1 2" key="1">
    <citation type="submission" date="2019-05" db="EMBL/GenBank/DDBJ databases">
        <title>A comparative analysis of the Nautiliaceae.</title>
        <authorList>
            <person name="Grosche A."/>
            <person name="Smedile F."/>
            <person name="Vetriani C."/>
        </authorList>
    </citation>
    <scope>NUCLEOTIDE SEQUENCE [LARGE SCALE GENOMIC DNA]</scope>
    <source>
        <strain evidence="1 2">TB-2</strain>
    </source>
</reference>
<proteinExistence type="predicted"/>
<dbReference type="Proteomes" id="UP000306825">
    <property type="component" value="Chromosome"/>
</dbReference>
<gene>
    <name evidence="1" type="ORF">FE773_07040</name>
</gene>
<dbReference type="RefSeq" id="WP_138323620.1">
    <property type="nucleotide sequence ID" value="NZ_CP040463.1"/>
</dbReference>
<dbReference type="EMBL" id="CP040463">
    <property type="protein sequence ID" value="QCT94951.1"/>
    <property type="molecule type" value="Genomic_DNA"/>
</dbReference>
<name>A0ABX5V9R7_9BACT</name>
<accession>A0ABX5V9R7</accession>
<evidence type="ECO:0000313" key="2">
    <source>
        <dbReference type="Proteomes" id="UP000306825"/>
    </source>
</evidence>
<organism evidence="1 2">
    <name type="scientific">Caminibacter mediatlanticus TB-2</name>
    <dbReference type="NCBI Taxonomy" id="391592"/>
    <lineage>
        <taxon>Bacteria</taxon>
        <taxon>Pseudomonadati</taxon>
        <taxon>Campylobacterota</taxon>
        <taxon>Epsilonproteobacteria</taxon>
        <taxon>Nautiliales</taxon>
        <taxon>Nautiliaceae</taxon>
        <taxon>Caminibacter</taxon>
    </lineage>
</organism>
<sequence length="165" mass="19338">MNKLFFKIVDKIAKKRELTILDIFVYYCSYIVSKENIDNLLKNLNLESKEKEALNSFFKIIDEEDVEVIINNLMEFVDDYDKASETLSIFFTSFIPKDILFSKDADKIKDSLKVYPKEIQEAIIKSLEMLSAVKLLNKNDKKEIIKEVIRTILILIKIIKVMDET</sequence>
<evidence type="ECO:0008006" key="3">
    <source>
        <dbReference type="Google" id="ProtNLM"/>
    </source>
</evidence>